<reference evidence="2 3" key="1">
    <citation type="submission" date="2016-09" db="EMBL/GenBank/DDBJ databases">
        <title>Extensive genetic diversity and differential bi-allelic expression allows diatom success in the polar Southern Ocean.</title>
        <authorList>
            <consortium name="DOE Joint Genome Institute"/>
            <person name="Mock T."/>
            <person name="Otillar R.P."/>
            <person name="Strauss J."/>
            <person name="Dupont C."/>
            <person name="Frickenhaus S."/>
            <person name="Maumus F."/>
            <person name="Mcmullan M."/>
            <person name="Sanges R."/>
            <person name="Schmutz J."/>
            <person name="Toseland A."/>
            <person name="Valas R."/>
            <person name="Veluchamy A."/>
            <person name="Ward B.J."/>
            <person name="Allen A."/>
            <person name="Barry K."/>
            <person name="Falciatore A."/>
            <person name="Ferrante M."/>
            <person name="Fortunato A.E."/>
            <person name="Gloeckner G."/>
            <person name="Gruber A."/>
            <person name="Hipkin R."/>
            <person name="Janech M."/>
            <person name="Kroth P."/>
            <person name="Leese F."/>
            <person name="Lindquist E."/>
            <person name="Lyon B.R."/>
            <person name="Martin J."/>
            <person name="Mayer C."/>
            <person name="Parker M."/>
            <person name="Quesneville H."/>
            <person name="Raymond J."/>
            <person name="Uhlig C."/>
            <person name="Valentin K.U."/>
            <person name="Worden A.Z."/>
            <person name="Armbrust E.V."/>
            <person name="Bowler C."/>
            <person name="Green B."/>
            <person name="Moulton V."/>
            <person name="Van Oosterhout C."/>
            <person name="Grigoriev I."/>
        </authorList>
    </citation>
    <scope>NUCLEOTIDE SEQUENCE [LARGE SCALE GENOMIC DNA]</scope>
    <source>
        <strain evidence="2 3">CCMP1102</strain>
    </source>
</reference>
<dbReference type="EMBL" id="KV784358">
    <property type="protein sequence ID" value="OEU16020.1"/>
    <property type="molecule type" value="Genomic_DNA"/>
</dbReference>
<dbReference type="AlphaFoldDB" id="A0A1E7FCX8"/>
<feature type="compositionally biased region" description="Basic residues" evidence="1">
    <location>
        <begin position="1"/>
        <end position="10"/>
    </location>
</feature>
<dbReference type="InParanoid" id="A0A1E7FCX8"/>
<evidence type="ECO:0000256" key="1">
    <source>
        <dbReference type="SAM" id="MobiDB-lite"/>
    </source>
</evidence>
<keyword evidence="3" id="KW-1185">Reference proteome</keyword>
<name>A0A1E7FCX8_9STRA</name>
<feature type="region of interest" description="Disordered" evidence="1">
    <location>
        <begin position="1"/>
        <end position="26"/>
    </location>
</feature>
<dbReference type="KEGG" id="fcy:FRACYDRAFT_238603"/>
<sequence length="193" mass="21157">MGKSTNKARKLTASSASKNSAKYQGSSSLDQLKPKLHIIVQTIAKLVAIGMECPLRKDVQSFSGNTKTEAGFTKNLGLLRKQGFVEFGAGKSLILTEKGSKYIGTVDPSSLTNESIQNDMKDMLKPKARNIFDALLDGKERNRVVIAKELNYDMNKLSGFEKDLSKMKTLGFLDFPTKKTVKLANKCFPLGSS</sequence>
<dbReference type="OrthoDB" id="10413905at2759"/>
<evidence type="ECO:0000313" key="2">
    <source>
        <dbReference type="EMBL" id="OEU16020.1"/>
    </source>
</evidence>
<dbReference type="Proteomes" id="UP000095751">
    <property type="component" value="Unassembled WGS sequence"/>
</dbReference>
<feature type="compositionally biased region" description="Polar residues" evidence="1">
    <location>
        <begin position="12"/>
        <end position="26"/>
    </location>
</feature>
<gene>
    <name evidence="2" type="ORF">FRACYDRAFT_238603</name>
</gene>
<organism evidence="2 3">
    <name type="scientific">Fragilariopsis cylindrus CCMP1102</name>
    <dbReference type="NCBI Taxonomy" id="635003"/>
    <lineage>
        <taxon>Eukaryota</taxon>
        <taxon>Sar</taxon>
        <taxon>Stramenopiles</taxon>
        <taxon>Ochrophyta</taxon>
        <taxon>Bacillariophyta</taxon>
        <taxon>Bacillariophyceae</taxon>
        <taxon>Bacillariophycidae</taxon>
        <taxon>Bacillariales</taxon>
        <taxon>Bacillariaceae</taxon>
        <taxon>Fragilariopsis</taxon>
    </lineage>
</organism>
<proteinExistence type="predicted"/>
<accession>A0A1E7FCX8</accession>
<protein>
    <submittedName>
        <fullName evidence="2">Uncharacterized protein</fullName>
    </submittedName>
</protein>
<evidence type="ECO:0000313" key="3">
    <source>
        <dbReference type="Proteomes" id="UP000095751"/>
    </source>
</evidence>